<dbReference type="EMBL" id="BIMW01000100">
    <property type="protein sequence ID" value="GCE94461.1"/>
    <property type="molecule type" value="Genomic_DNA"/>
</dbReference>
<protein>
    <submittedName>
        <fullName evidence="1">Uncharacterized protein</fullName>
    </submittedName>
</protein>
<dbReference type="RefSeq" id="WP_014274605.1">
    <property type="nucleotide sequence ID" value="NZ_BIMW01000100.1"/>
</dbReference>
<proteinExistence type="predicted"/>
<dbReference type="GeneID" id="301683354"/>
<comment type="caution">
    <text evidence="1">The sequence shown here is derived from an EMBL/GenBank/DDBJ whole genome shotgun (WGS) entry which is preliminary data.</text>
</comment>
<evidence type="ECO:0000313" key="1">
    <source>
        <dbReference type="EMBL" id="GCE94461.1"/>
    </source>
</evidence>
<reference evidence="1 2" key="1">
    <citation type="journal article" date="2019" name="J Genomics">
        <title>The Draft Genome of a Hydrogen-producing Cyanobacterium, Arthrospira platensis NIES-46.</title>
        <authorList>
            <person name="Suzuki S."/>
            <person name="Yamaguchi H."/>
            <person name="Kawachi M."/>
        </authorList>
    </citation>
    <scope>NUCLEOTIDE SEQUENCE [LARGE SCALE GENOMIC DNA]</scope>
    <source>
        <strain evidence="1 2">NIES-46</strain>
    </source>
</reference>
<keyword evidence="2" id="KW-1185">Reference proteome</keyword>
<name>A0A5M3T984_LIMPL</name>
<evidence type="ECO:0000313" key="2">
    <source>
        <dbReference type="Proteomes" id="UP000326169"/>
    </source>
</evidence>
<organism evidence="1 2">
    <name type="scientific">Limnospira platensis NIES-46</name>
    <dbReference type="NCBI Taxonomy" id="1236695"/>
    <lineage>
        <taxon>Bacteria</taxon>
        <taxon>Bacillati</taxon>
        <taxon>Cyanobacteriota</taxon>
        <taxon>Cyanophyceae</taxon>
        <taxon>Oscillatoriophycideae</taxon>
        <taxon>Oscillatoriales</taxon>
        <taxon>Sirenicapillariaceae</taxon>
        <taxon>Limnospira</taxon>
    </lineage>
</organism>
<gene>
    <name evidence="1" type="ORF">NIES46_25160</name>
</gene>
<accession>A0A5M3T984</accession>
<sequence>MSNKYDISETNWFLAYNQYFIKEDDTAHGSKRLPDISGSKFVRILFDADQVSIYWKMAGWLKFYTYNGVKQNMMVKRETIWLNEYQIIESPLYRNFYAIFEPWERIKWFTLYFWRLMQ</sequence>
<dbReference type="Proteomes" id="UP000326169">
    <property type="component" value="Unassembled WGS sequence"/>
</dbReference>